<dbReference type="Proteomes" id="UP000688137">
    <property type="component" value="Unassembled WGS sequence"/>
</dbReference>
<evidence type="ECO:0000313" key="2">
    <source>
        <dbReference type="EMBL" id="CAD8059231.1"/>
    </source>
</evidence>
<comment type="caution">
    <text evidence="2">The sequence shown here is derived from an EMBL/GenBank/DDBJ whole genome shotgun (WGS) entry which is preliminary data.</text>
</comment>
<evidence type="ECO:0000256" key="1">
    <source>
        <dbReference type="SAM" id="Coils"/>
    </source>
</evidence>
<keyword evidence="3" id="KW-1185">Reference proteome</keyword>
<accession>A0A8S1KY15</accession>
<gene>
    <name evidence="2" type="ORF">PPRIM_AZ9-3.1.T0280297</name>
</gene>
<dbReference type="AlphaFoldDB" id="A0A8S1KY15"/>
<keyword evidence="1" id="KW-0175">Coiled coil</keyword>
<dbReference type="EMBL" id="CAJJDM010000027">
    <property type="protein sequence ID" value="CAD8059231.1"/>
    <property type="molecule type" value="Genomic_DNA"/>
</dbReference>
<proteinExistence type="predicted"/>
<organism evidence="2 3">
    <name type="scientific">Paramecium primaurelia</name>
    <dbReference type="NCBI Taxonomy" id="5886"/>
    <lineage>
        <taxon>Eukaryota</taxon>
        <taxon>Sar</taxon>
        <taxon>Alveolata</taxon>
        <taxon>Ciliophora</taxon>
        <taxon>Intramacronucleata</taxon>
        <taxon>Oligohymenophorea</taxon>
        <taxon>Peniculida</taxon>
        <taxon>Parameciidae</taxon>
        <taxon>Paramecium</taxon>
    </lineage>
</organism>
<reference evidence="2" key="1">
    <citation type="submission" date="2021-01" db="EMBL/GenBank/DDBJ databases">
        <authorList>
            <consortium name="Genoscope - CEA"/>
            <person name="William W."/>
        </authorList>
    </citation>
    <scope>NUCLEOTIDE SEQUENCE</scope>
</reference>
<evidence type="ECO:0000313" key="3">
    <source>
        <dbReference type="Proteomes" id="UP000688137"/>
    </source>
</evidence>
<name>A0A8S1KY15_PARPR</name>
<protein>
    <submittedName>
        <fullName evidence="2">Uncharacterized protein</fullName>
    </submittedName>
</protein>
<dbReference type="OMA" id="ALDASWC"/>
<feature type="coiled-coil region" evidence="1">
    <location>
        <begin position="222"/>
        <end position="252"/>
    </location>
</feature>
<sequence>MALQQSQRYDADENLSKFLNKELGKSIKFQKKHEKELNNLLAYQQILQDEKLKNENKLHQMFYKEKLIDHQKKQKEDFLKEQKVNKDHQYLYKQKENEYINALDASWCFYQDYSPSKDMKPLKVDAEREKVLGFLYKQLQTTNDNVEKALIKKKINKFRDSEISKKKLDQIDHKIEYAKQVRSESLDRSIDKIRIHDIHIIDVQEKSNILNQEKQSYYIDKINQIEQKIQKIEKQQQRNKLNRLNIEQQKDEYRQAVRSNSQTLMHQKELLNQNHFSEKIYKLNFLVDQKQKLLKQRQYLLDSLNQKRVIARKSLDDVKYPQLNSNNYKAIYF</sequence>